<evidence type="ECO:0000313" key="2">
    <source>
        <dbReference type="Proteomes" id="UP001391051"/>
    </source>
</evidence>
<evidence type="ECO:0000313" key="1">
    <source>
        <dbReference type="EMBL" id="KAK7962796.1"/>
    </source>
</evidence>
<dbReference type="Proteomes" id="UP001391051">
    <property type="component" value="Unassembled WGS sequence"/>
</dbReference>
<dbReference type="GeneID" id="92072905"/>
<accession>A0ABR1QS78</accession>
<evidence type="ECO:0008006" key="3">
    <source>
        <dbReference type="Google" id="ProtNLM"/>
    </source>
</evidence>
<dbReference type="EMBL" id="JAQQWE010000002">
    <property type="protein sequence ID" value="KAK7962796.1"/>
    <property type="molecule type" value="Genomic_DNA"/>
</dbReference>
<sequence length="86" mass="8756">MPGAKPAFCSGSSSVCVPGEAHGHSAAAKEGISGETKNSDSSLTPVGLISLHKYASGTATYLRRARVSIQVAKAYQSTGYGAEALR</sequence>
<dbReference type="RefSeq" id="XP_066704907.1">
    <property type="nucleotide sequence ID" value="XM_066839843.1"/>
</dbReference>
<gene>
    <name evidence="1" type="ORF">PG986_003621</name>
</gene>
<reference evidence="1 2" key="1">
    <citation type="submission" date="2023-01" db="EMBL/GenBank/DDBJ databases">
        <title>Analysis of 21 Apiospora genomes using comparative genomics revels a genus with tremendous synthesis potential of carbohydrate active enzymes and secondary metabolites.</title>
        <authorList>
            <person name="Sorensen T."/>
        </authorList>
    </citation>
    <scope>NUCLEOTIDE SEQUENCE [LARGE SCALE GENOMIC DNA]</scope>
    <source>
        <strain evidence="1 2">CBS 24483</strain>
    </source>
</reference>
<protein>
    <recommendedName>
        <fullName evidence="3">N-acetyltransferase domain-containing protein</fullName>
    </recommendedName>
</protein>
<organism evidence="1 2">
    <name type="scientific">Apiospora aurea</name>
    <dbReference type="NCBI Taxonomy" id="335848"/>
    <lineage>
        <taxon>Eukaryota</taxon>
        <taxon>Fungi</taxon>
        <taxon>Dikarya</taxon>
        <taxon>Ascomycota</taxon>
        <taxon>Pezizomycotina</taxon>
        <taxon>Sordariomycetes</taxon>
        <taxon>Xylariomycetidae</taxon>
        <taxon>Amphisphaeriales</taxon>
        <taxon>Apiosporaceae</taxon>
        <taxon>Apiospora</taxon>
    </lineage>
</organism>
<comment type="caution">
    <text evidence="1">The sequence shown here is derived from an EMBL/GenBank/DDBJ whole genome shotgun (WGS) entry which is preliminary data.</text>
</comment>
<name>A0ABR1QS78_9PEZI</name>
<proteinExistence type="predicted"/>
<keyword evidence="2" id="KW-1185">Reference proteome</keyword>